<dbReference type="GO" id="GO:0005886">
    <property type="term" value="C:plasma membrane"/>
    <property type="evidence" value="ECO:0007669"/>
    <property type="project" value="UniProtKB-SubCell"/>
</dbReference>
<dbReference type="OrthoDB" id="420519at2759"/>
<evidence type="ECO:0000256" key="3">
    <source>
        <dbReference type="ARBA" id="ARBA00022692"/>
    </source>
</evidence>
<dbReference type="AlphaFoldDB" id="A0A8T0HBE5"/>
<reference evidence="8" key="1">
    <citation type="submission" date="2020-06" db="EMBL/GenBank/DDBJ databases">
        <title>WGS assembly of Ceratodon purpureus strain R40.</title>
        <authorList>
            <person name="Carey S.B."/>
            <person name="Jenkins J."/>
            <person name="Shu S."/>
            <person name="Lovell J.T."/>
            <person name="Sreedasyam A."/>
            <person name="Maumus F."/>
            <person name="Tiley G.P."/>
            <person name="Fernandez-Pozo N."/>
            <person name="Barry K."/>
            <person name="Chen C."/>
            <person name="Wang M."/>
            <person name="Lipzen A."/>
            <person name="Daum C."/>
            <person name="Saski C.A."/>
            <person name="Payton A.C."/>
            <person name="Mcbreen J.C."/>
            <person name="Conrad R.E."/>
            <person name="Kollar L.M."/>
            <person name="Olsson S."/>
            <person name="Huttunen S."/>
            <person name="Landis J.B."/>
            <person name="Wickett N.J."/>
            <person name="Johnson M.G."/>
            <person name="Rensing S.A."/>
            <person name="Grimwood J."/>
            <person name="Schmutz J."/>
            <person name="Mcdaniel S.F."/>
        </authorList>
    </citation>
    <scope>NUCLEOTIDE SEQUENCE</scope>
    <source>
        <strain evidence="8">R40</strain>
    </source>
</reference>
<evidence type="ECO:0000256" key="1">
    <source>
        <dbReference type="ARBA" id="ARBA00004141"/>
    </source>
</evidence>
<evidence type="ECO:0000313" key="9">
    <source>
        <dbReference type="Proteomes" id="UP000822688"/>
    </source>
</evidence>
<protein>
    <recommendedName>
        <fullName evidence="6">Choline transporter-like protein</fullName>
    </recommendedName>
</protein>
<feature type="transmembrane region" description="Helical" evidence="6">
    <location>
        <begin position="222"/>
        <end position="241"/>
    </location>
</feature>
<evidence type="ECO:0000313" key="8">
    <source>
        <dbReference type="EMBL" id="KAG0567489.1"/>
    </source>
</evidence>
<keyword evidence="5 6" id="KW-0472">Membrane</keyword>
<feature type="compositionally biased region" description="Basic and acidic residues" evidence="7">
    <location>
        <begin position="7"/>
        <end position="20"/>
    </location>
</feature>
<comment type="similarity">
    <text evidence="2 6">Belongs to the CTL (choline transporter-like) family.</text>
</comment>
<comment type="subcellular location">
    <subcellularLocation>
        <location evidence="6">Cell membrane</location>
        <topology evidence="6">Multi-pass membrane protein</topology>
    </subcellularLocation>
    <subcellularLocation>
        <location evidence="1">Membrane</location>
        <topology evidence="1">Multi-pass membrane protein</topology>
    </subcellularLocation>
</comment>
<proteinExistence type="inferred from homology"/>
<feature type="transmembrane region" description="Helical" evidence="6">
    <location>
        <begin position="66"/>
        <end position="88"/>
    </location>
</feature>
<evidence type="ECO:0000256" key="7">
    <source>
        <dbReference type="SAM" id="MobiDB-lite"/>
    </source>
</evidence>
<feature type="transmembrane region" description="Helical" evidence="6">
    <location>
        <begin position="335"/>
        <end position="361"/>
    </location>
</feature>
<comment type="caution">
    <text evidence="8">The sequence shown here is derived from an EMBL/GenBank/DDBJ whole genome shotgun (WGS) entry which is preliminary data.</text>
</comment>
<feature type="transmembrane region" description="Helical" evidence="6">
    <location>
        <begin position="373"/>
        <end position="399"/>
    </location>
</feature>
<dbReference type="Pfam" id="PF04515">
    <property type="entry name" value="Choline_transpo"/>
    <property type="match status" value="1"/>
</dbReference>
<dbReference type="InterPro" id="IPR007603">
    <property type="entry name" value="Choline_transptr-like"/>
</dbReference>
<keyword evidence="4 6" id="KW-1133">Transmembrane helix</keyword>
<feature type="transmembrane region" description="Helical" evidence="6">
    <location>
        <begin position="152"/>
        <end position="174"/>
    </location>
</feature>
<feature type="transmembrane region" description="Helical" evidence="6">
    <location>
        <begin position="477"/>
        <end position="497"/>
    </location>
</feature>
<accession>A0A8T0HBE5</accession>
<name>A0A8T0HBE5_CERPU</name>
<evidence type="ECO:0000256" key="6">
    <source>
        <dbReference type="RuleBase" id="RU368066"/>
    </source>
</evidence>
<sequence>MGLESGVSRHEDIESDRIEEPLLDKSDYAVRRGYQNQPDSVVSVPSSQDGSTVFGYNVGVRPFQDISFAIIFLLLILVSVAFGIYGVVHANPDYQWIEGAKYKPGKGCSIPTDLRSEPMSNSDARWQIAYVIMPQVLKKALFQEGAPSNTPIWITLGLTLALSGPFALGVLYLLRERTKELVYATLPFIVLLPIALNLTWFILCQRSTECKAQFDPKGQITLFGIILLMCILMIYVIYTSWDRIQLTIRVVKTSSQALYQNLALIFILPSLSLALVVFCVPIVTFMGFAYTNGKLVPNPDMIEHPTRQCGGADTPCCVWEPAAWVPYYNYLSGFALLWSAMIIAQIQVFTISGTIAQWYFAQAGSSSANATKRALSVAFGPSFGTACFAGLVVAIVRVIRGAVNKADNEQAQESALAIFVRACLQWILDAVEFFTRFTSNFAAITGDSFCASASMTYDLLRRNMLSTVLVEVISDRLLSMVTFVLTVAYALLVYGVLSLSTSLAKDQRLIVSALSWLILFLVLVLFVRVLSNIIDTVYICYAMDKDHGVASKPEVHDVLVLLPASREDNPSLAVRREY</sequence>
<feature type="transmembrane region" description="Helical" evidence="6">
    <location>
        <begin position="262"/>
        <end position="290"/>
    </location>
</feature>
<feature type="region of interest" description="Disordered" evidence="7">
    <location>
        <begin position="1"/>
        <end position="20"/>
    </location>
</feature>
<evidence type="ECO:0000256" key="4">
    <source>
        <dbReference type="ARBA" id="ARBA00022989"/>
    </source>
</evidence>
<gene>
    <name evidence="8" type="ORF">KC19_7G138700</name>
</gene>
<evidence type="ECO:0000256" key="5">
    <source>
        <dbReference type="ARBA" id="ARBA00023136"/>
    </source>
</evidence>
<comment type="function">
    <text evidence="6">Choline transporter.</text>
</comment>
<organism evidence="8 9">
    <name type="scientific">Ceratodon purpureus</name>
    <name type="common">Fire moss</name>
    <name type="synonym">Dicranum purpureum</name>
    <dbReference type="NCBI Taxonomy" id="3225"/>
    <lineage>
        <taxon>Eukaryota</taxon>
        <taxon>Viridiplantae</taxon>
        <taxon>Streptophyta</taxon>
        <taxon>Embryophyta</taxon>
        <taxon>Bryophyta</taxon>
        <taxon>Bryophytina</taxon>
        <taxon>Bryopsida</taxon>
        <taxon>Dicranidae</taxon>
        <taxon>Pseudoditrichales</taxon>
        <taxon>Ditrichaceae</taxon>
        <taxon>Ceratodon</taxon>
    </lineage>
</organism>
<evidence type="ECO:0000256" key="2">
    <source>
        <dbReference type="ARBA" id="ARBA00007168"/>
    </source>
</evidence>
<feature type="transmembrane region" description="Helical" evidence="6">
    <location>
        <begin position="181"/>
        <end position="202"/>
    </location>
</feature>
<keyword evidence="3 6" id="KW-0812">Transmembrane</keyword>
<dbReference type="EMBL" id="CM026428">
    <property type="protein sequence ID" value="KAG0567489.1"/>
    <property type="molecule type" value="Genomic_DNA"/>
</dbReference>
<dbReference type="PANTHER" id="PTHR12385:SF98">
    <property type="entry name" value="CHOLINE TRANSPORTER-LIKE PROTEIN"/>
    <property type="match status" value="1"/>
</dbReference>
<dbReference type="Proteomes" id="UP000822688">
    <property type="component" value="Chromosome 7"/>
</dbReference>
<feature type="transmembrane region" description="Helical" evidence="6">
    <location>
        <begin position="509"/>
        <end position="530"/>
    </location>
</feature>
<dbReference type="GO" id="GO:0022857">
    <property type="term" value="F:transmembrane transporter activity"/>
    <property type="evidence" value="ECO:0007669"/>
    <property type="project" value="UniProtKB-UniRule"/>
</dbReference>
<keyword evidence="9" id="KW-1185">Reference proteome</keyword>
<dbReference type="PANTHER" id="PTHR12385">
    <property type="entry name" value="CHOLINE TRANSPORTER-LIKE (SLC FAMILY 44)"/>
    <property type="match status" value="1"/>
</dbReference>